<keyword evidence="3" id="KW-1185">Reference proteome</keyword>
<feature type="region of interest" description="Disordered" evidence="1">
    <location>
        <begin position="410"/>
        <end position="432"/>
    </location>
</feature>
<dbReference type="RefSeq" id="WP_307250325.1">
    <property type="nucleotide sequence ID" value="NZ_JAUSQZ010000001.1"/>
</dbReference>
<feature type="region of interest" description="Disordered" evidence="1">
    <location>
        <begin position="1"/>
        <end position="45"/>
    </location>
</feature>
<comment type="caution">
    <text evidence="2">The sequence shown here is derived from an EMBL/GenBank/DDBJ whole genome shotgun (WGS) entry which is preliminary data.</text>
</comment>
<dbReference type="EMBL" id="JAUSQZ010000001">
    <property type="protein sequence ID" value="MDP9830987.1"/>
    <property type="molecule type" value="Genomic_DNA"/>
</dbReference>
<dbReference type="Proteomes" id="UP001235712">
    <property type="component" value="Unassembled WGS sequence"/>
</dbReference>
<accession>A0ABT9PES8</accession>
<gene>
    <name evidence="2" type="ORF">J2S57_006736</name>
</gene>
<organism evidence="2 3">
    <name type="scientific">Kineosporia succinea</name>
    <dbReference type="NCBI Taxonomy" id="84632"/>
    <lineage>
        <taxon>Bacteria</taxon>
        <taxon>Bacillati</taxon>
        <taxon>Actinomycetota</taxon>
        <taxon>Actinomycetes</taxon>
        <taxon>Kineosporiales</taxon>
        <taxon>Kineosporiaceae</taxon>
        <taxon>Kineosporia</taxon>
    </lineage>
</organism>
<reference evidence="2 3" key="1">
    <citation type="submission" date="2023-07" db="EMBL/GenBank/DDBJ databases">
        <title>Sequencing the genomes of 1000 actinobacteria strains.</title>
        <authorList>
            <person name="Klenk H.-P."/>
        </authorList>
    </citation>
    <scope>NUCLEOTIDE SEQUENCE [LARGE SCALE GENOMIC DNA]</scope>
    <source>
        <strain evidence="2 3">DSM 44388</strain>
    </source>
</reference>
<evidence type="ECO:0000313" key="2">
    <source>
        <dbReference type="EMBL" id="MDP9830987.1"/>
    </source>
</evidence>
<evidence type="ECO:0000256" key="1">
    <source>
        <dbReference type="SAM" id="MobiDB-lite"/>
    </source>
</evidence>
<evidence type="ECO:0000313" key="3">
    <source>
        <dbReference type="Proteomes" id="UP001235712"/>
    </source>
</evidence>
<sequence length="541" mass="57292">MSEKFSGSGHDGGVAVGRNAGQPVLGAHDPTLMTASGGVHRGSDVKKSAANSTASYVENNRERKGVFDYYALDGDFVITGPDRGRLGGQVTVRGSLEDAFEGIVPASWAHALSQRFEAVERPPFHLDELIDRVEAVDFAVLRDWLLEDVPGGQARLREETVRLSTLTDGTGEHTRFAQFLATDLGQDVELVTFNAGGRRTVIRFFPPEADGRLVPPVLDSAGHGQGARNVDGIRNAPLTAAVNELLARAEVPAMTPAQVANAAAGLTAPGSTLEEMAEEIVSKRVAPTLASVREVRKAFNRLFLALSGNRIALARTRSEKAAGQQRALPTRLDPEEVAGFVERYRAQRPPAVDLSSPASVAQQIVRDIGGRLKDGATSGGPARRVAQDARASGSAAHPAERALALLDVPVETPGGQDVTPEARPAEPGPAAVPARSLTESLVELADGVTGRAVSAPEAMLSLNAASEALGLGDFDLPMSSALLVALGGDQERAAAQIALLCRSMDPETKLAWHDRFSEMADGRADWREPITYLQIHMLSCD</sequence>
<feature type="region of interest" description="Disordered" evidence="1">
    <location>
        <begin position="371"/>
        <end position="398"/>
    </location>
</feature>
<name>A0ABT9PES8_9ACTN</name>
<proteinExistence type="predicted"/>
<protein>
    <submittedName>
        <fullName evidence="2">Uncharacterized protein</fullName>
    </submittedName>
</protein>